<organism evidence="6 7">
    <name type="scientific">Chthoniobacter flavus Ellin428</name>
    <dbReference type="NCBI Taxonomy" id="497964"/>
    <lineage>
        <taxon>Bacteria</taxon>
        <taxon>Pseudomonadati</taxon>
        <taxon>Verrucomicrobiota</taxon>
        <taxon>Spartobacteria</taxon>
        <taxon>Chthoniobacterales</taxon>
        <taxon>Chthoniobacteraceae</taxon>
        <taxon>Chthoniobacter</taxon>
    </lineage>
</organism>
<evidence type="ECO:0000313" key="6">
    <source>
        <dbReference type="EMBL" id="EDY19362.1"/>
    </source>
</evidence>
<comment type="caution">
    <text evidence="6">The sequence shown here is derived from an EMBL/GenBank/DDBJ whole genome shotgun (WGS) entry which is preliminary data.</text>
</comment>
<dbReference type="InterPro" id="IPR050204">
    <property type="entry name" value="AraC_XylS_family_regulators"/>
</dbReference>
<dbReference type="Pfam" id="PF02311">
    <property type="entry name" value="AraC_binding"/>
    <property type="match status" value="1"/>
</dbReference>
<dbReference type="SUPFAM" id="SSF46689">
    <property type="entry name" value="Homeodomain-like"/>
    <property type="match status" value="1"/>
</dbReference>
<dbReference type="PROSITE" id="PS00041">
    <property type="entry name" value="HTH_ARAC_FAMILY_1"/>
    <property type="match status" value="1"/>
</dbReference>
<feature type="domain" description="HTH araC/xylS-type" evidence="5">
    <location>
        <begin position="179"/>
        <end position="274"/>
    </location>
</feature>
<dbReference type="Proteomes" id="UP000005824">
    <property type="component" value="Unassembled WGS sequence"/>
</dbReference>
<dbReference type="EMBL" id="ABVL01000008">
    <property type="protein sequence ID" value="EDY19362.1"/>
    <property type="molecule type" value="Genomic_DNA"/>
</dbReference>
<dbReference type="InterPro" id="IPR018060">
    <property type="entry name" value="HTH_AraC"/>
</dbReference>
<evidence type="ECO:0000256" key="2">
    <source>
        <dbReference type="ARBA" id="ARBA00023125"/>
    </source>
</evidence>
<dbReference type="GO" id="GO:0003700">
    <property type="term" value="F:DNA-binding transcription factor activity"/>
    <property type="evidence" value="ECO:0007669"/>
    <property type="project" value="InterPro"/>
</dbReference>
<dbReference type="GO" id="GO:0043565">
    <property type="term" value="F:sequence-specific DNA binding"/>
    <property type="evidence" value="ECO:0007669"/>
    <property type="project" value="InterPro"/>
</dbReference>
<dbReference type="STRING" id="497964.CfE428DRAFT_3047"/>
<dbReference type="eggNOG" id="COG2207">
    <property type="taxonomic scope" value="Bacteria"/>
</dbReference>
<dbReference type="SUPFAM" id="SSF51215">
    <property type="entry name" value="Regulatory protein AraC"/>
    <property type="match status" value="1"/>
</dbReference>
<dbReference type="SMART" id="SM00342">
    <property type="entry name" value="HTH_ARAC"/>
    <property type="match status" value="1"/>
</dbReference>
<dbReference type="InterPro" id="IPR018062">
    <property type="entry name" value="HTH_AraC-typ_CS"/>
</dbReference>
<dbReference type="InterPro" id="IPR037923">
    <property type="entry name" value="HTH-like"/>
</dbReference>
<dbReference type="InParanoid" id="B4D2C2"/>
<dbReference type="PANTHER" id="PTHR46796">
    <property type="entry name" value="HTH-TYPE TRANSCRIPTIONAL ACTIVATOR RHAS-RELATED"/>
    <property type="match status" value="1"/>
</dbReference>
<protein>
    <submittedName>
        <fullName evidence="6">Transcriptional regulator, AraC family</fullName>
    </submittedName>
</protein>
<keyword evidence="2" id="KW-0238">DNA-binding</keyword>
<dbReference type="FunCoup" id="B4D2C2">
    <property type="interactions" value="6"/>
</dbReference>
<keyword evidence="3" id="KW-0010">Activator</keyword>
<dbReference type="InterPro" id="IPR009057">
    <property type="entry name" value="Homeodomain-like_sf"/>
</dbReference>
<accession>B4D2C2</accession>
<keyword evidence="7" id="KW-1185">Reference proteome</keyword>
<dbReference type="AlphaFoldDB" id="B4D2C2"/>
<dbReference type="PROSITE" id="PS01124">
    <property type="entry name" value="HTH_ARAC_FAMILY_2"/>
    <property type="match status" value="1"/>
</dbReference>
<evidence type="ECO:0000256" key="3">
    <source>
        <dbReference type="ARBA" id="ARBA00023159"/>
    </source>
</evidence>
<reference evidence="6 7" key="1">
    <citation type="journal article" date="2011" name="J. Bacteriol.">
        <title>Genome sequence of Chthoniobacter flavus Ellin428, an aerobic heterotrophic soil bacterium.</title>
        <authorList>
            <person name="Kant R."/>
            <person name="van Passel M.W."/>
            <person name="Palva A."/>
            <person name="Lucas S."/>
            <person name="Lapidus A."/>
            <person name="Glavina Del Rio T."/>
            <person name="Dalin E."/>
            <person name="Tice H."/>
            <person name="Bruce D."/>
            <person name="Goodwin L."/>
            <person name="Pitluck S."/>
            <person name="Larimer F.W."/>
            <person name="Land M.L."/>
            <person name="Hauser L."/>
            <person name="Sangwan P."/>
            <person name="de Vos W.M."/>
            <person name="Janssen P.H."/>
            <person name="Smidt H."/>
        </authorList>
    </citation>
    <scope>NUCLEOTIDE SEQUENCE [LARGE SCALE GENOMIC DNA]</scope>
    <source>
        <strain evidence="6 7">Ellin428</strain>
    </source>
</reference>
<evidence type="ECO:0000259" key="5">
    <source>
        <dbReference type="PROSITE" id="PS01124"/>
    </source>
</evidence>
<dbReference type="Pfam" id="PF12833">
    <property type="entry name" value="HTH_18"/>
    <property type="match status" value="1"/>
</dbReference>
<dbReference type="Gene3D" id="1.10.10.60">
    <property type="entry name" value="Homeodomain-like"/>
    <property type="match status" value="1"/>
</dbReference>
<gene>
    <name evidence="6" type="ORF">CfE428DRAFT_3047</name>
</gene>
<keyword evidence="1" id="KW-0805">Transcription regulation</keyword>
<proteinExistence type="predicted"/>
<evidence type="ECO:0000256" key="4">
    <source>
        <dbReference type="ARBA" id="ARBA00023163"/>
    </source>
</evidence>
<keyword evidence="4" id="KW-0804">Transcription</keyword>
<name>B4D2C2_9BACT</name>
<sequence length="274" mass="30874">MLETILDMPETNIVGSHTRQWAITGTDCPALAAHYIRSVGMSEVGKGYRIIRHRPGFSHVNVCLEGAGRSWNNDHWMRFPAGTAGIFPLAVPHGGMWANEPWRMCWVTYVEPPQKHPLIAGSRIEFVHVDPRPLEWALLGLYHEFNRANEPQAIAHHAALLHLAVQRAVQAEPNTSRLARLWENVDANPAHPWTAAELASTAHMSEVHLRRLTMAELGRTPLQQVAWLRVRRAAFLLESHAHTVEAAAWDVGYRSTSAFTTAFKRWLGRPPRGR</sequence>
<dbReference type="InterPro" id="IPR003313">
    <property type="entry name" value="AraC-bd"/>
</dbReference>
<evidence type="ECO:0000256" key="1">
    <source>
        <dbReference type="ARBA" id="ARBA00023015"/>
    </source>
</evidence>
<evidence type="ECO:0000313" key="7">
    <source>
        <dbReference type="Proteomes" id="UP000005824"/>
    </source>
</evidence>